<proteinExistence type="predicted"/>
<gene>
    <name evidence="2" type="primary">ORF77442</name>
    <name evidence="1" type="synonym">ORF77441</name>
</gene>
<reference evidence="2" key="1">
    <citation type="submission" date="2014-12" db="EMBL/GenBank/DDBJ databases">
        <title>Insight into the proteome of Arion vulgaris.</title>
        <authorList>
            <person name="Aradska J."/>
            <person name="Bulat T."/>
            <person name="Smidak R."/>
            <person name="Sarate P."/>
            <person name="Gangsoo J."/>
            <person name="Sialana F."/>
            <person name="Bilban M."/>
            <person name="Lubec G."/>
        </authorList>
    </citation>
    <scope>NUCLEOTIDE SEQUENCE</scope>
    <source>
        <tissue evidence="2">Skin</tissue>
    </source>
</reference>
<organism evidence="2">
    <name type="scientific">Arion vulgaris</name>
    <dbReference type="NCBI Taxonomy" id="1028688"/>
    <lineage>
        <taxon>Eukaryota</taxon>
        <taxon>Metazoa</taxon>
        <taxon>Spiralia</taxon>
        <taxon>Lophotrochozoa</taxon>
        <taxon>Mollusca</taxon>
        <taxon>Gastropoda</taxon>
        <taxon>Heterobranchia</taxon>
        <taxon>Euthyneura</taxon>
        <taxon>Panpulmonata</taxon>
        <taxon>Eupulmonata</taxon>
        <taxon>Stylommatophora</taxon>
        <taxon>Helicina</taxon>
        <taxon>Arionoidea</taxon>
        <taxon>Arionidae</taxon>
        <taxon>Arion</taxon>
    </lineage>
</organism>
<name>A0A0B6ZRE8_9EUPU</name>
<evidence type="ECO:0000313" key="2">
    <source>
        <dbReference type="EMBL" id="CEK71229.1"/>
    </source>
</evidence>
<dbReference type="AlphaFoldDB" id="A0A0B6ZRE8"/>
<protein>
    <submittedName>
        <fullName evidence="2">Uncharacterized protein</fullName>
    </submittedName>
</protein>
<evidence type="ECO:0000313" key="1">
    <source>
        <dbReference type="EMBL" id="CEK71228.1"/>
    </source>
</evidence>
<feature type="non-terminal residue" evidence="2">
    <location>
        <position position="52"/>
    </location>
</feature>
<dbReference type="EMBL" id="HACG01024363">
    <property type="protein sequence ID" value="CEK71228.1"/>
    <property type="molecule type" value="Transcribed_RNA"/>
</dbReference>
<accession>A0A0B6ZRE8</accession>
<dbReference type="EMBL" id="HACG01024364">
    <property type="protein sequence ID" value="CEK71229.1"/>
    <property type="molecule type" value="Transcribed_RNA"/>
</dbReference>
<sequence length="52" mass="6115">MFYSSEHVTTLTYTSDHAFTDMSKFTFDTVSSLIITSNNMRQCQIHQHHFNI</sequence>